<feature type="region of interest" description="Disordered" evidence="2">
    <location>
        <begin position="140"/>
        <end position="188"/>
    </location>
</feature>
<name>A0A644YR81_9ZZZZ</name>
<dbReference type="GO" id="GO:0005886">
    <property type="term" value="C:plasma membrane"/>
    <property type="evidence" value="ECO:0007669"/>
    <property type="project" value="TreeGrafter"/>
</dbReference>
<keyword evidence="1" id="KW-0145">Chemotaxis</keyword>
<accession>A0A644YR81</accession>
<organism evidence="4">
    <name type="scientific">bioreactor metagenome</name>
    <dbReference type="NCBI Taxonomy" id="1076179"/>
    <lineage>
        <taxon>unclassified sequences</taxon>
        <taxon>metagenomes</taxon>
        <taxon>ecological metagenomes</taxon>
    </lineage>
</organism>
<dbReference type="SMART" id="SM00283">
    <property type="entry name" value="MA"/>
    <property type="match status" value="1"/>
</dbReference>
<dbReference type="SUPFAM" id="SSF58104">
    <property type="entry name" value="Methyl-accepting chemotaxis protein (MCP) signaling domain"/>
    <property type="match status" value="1"/>
</dbReference>
<dbReference type="GO" id="GO:0007165">
    <property type="term" value="P:signal transduction"/>
    <property type="evidence" value="ECO:0007669"/>
    <property type="project" value="InterPro"/>
</dbReference>
<comment type="caution">
    <text evidence="4">The sequence shown here is derived from an EMBL/GenBank/DDBJ whole genome shotgun (WGS) entry which is preliminary data.</text>
</comment>
<feature type="domain" description="Methyl-accepting transducer" evidence="3">
    <location>
        <begin position="1"/>
        <end position="119"/>
    </location>
</feature>
<evidence type="ECO:0000313" key="4">
    <source>
        <dbReference type="EMBL" id="MPM28973.1"/>
    </source>
</evidence>
<evidence type="ECO:0000259" key="3">
    <source>
        <dbReference type="PROSITE" id="PS50111"/>
    </source>
</evidence>
<evidence type="ECO:0000256" key="1">
    <source>
        <dbReference type="ARBA" id="ARBA00022500"/>
    </source>
</evidence>
<dbReference type="GO" id="GO:0004888">
    <property type="term" value="F:transmembrane signaling receptor activity"/>
    <property type="evidence" value="ECO:0007669"/>
    <property type="project" value="InterPro"/>
</dbReference>
<protein>
    <recommendedName>
        <fullName evidence="3">Methyl-accepting transducer domain-containing protein</fullName>
    </recommendedName>
</protein>
<dbReference type="InterPro" id="IPR004089">
    <property type="entry name" value="MCPsignal_dom"/>
</dbReference>
<evidence type="ECO:0000256" key="2">
    <source>
        <dbReference type="SAM" id="MobiDB-lite"/>
    </source>
</evidence>
<dbReference type="PANTHER" id="PTHR43531:SF11">
    <property type="entry name" value="METHYL-ACCEPTING CHEMOTAXIS PROTEIN 3"/>
    <property type="match status" value="1"/>
</dbReference>
<dbReference type="InterPro" id="IPR004090">
    <property type="entry name" value="Chemotax_Me-accpt_rcpt"/>
</dbReference>
<dbReference type="Pfam" id="PF00015">
    <property type="entry name" value="MCPsignal"/>
    <property type="match status" value="1"/>
</dbReference>
<feature type="compositionally biased region" description="Basic and acidic residues" evidence="2">
    <location>
        <begin position="178"/>
        <end position="188"/>
    </location>
</feature>
<dbReference type="PROSITE" id="PS50111">
    <property type="entry name" value="CHEMOTAXIS_TRANSDUC_2"/>
    <property type="match status" value="1"/>
</dbReference>
<dbReference type="GO" id="GO:0006935">
    <property type="term" value="P:chemotaxis"/>
    <property type="evidence" value="ECO:0007669"/>
    <property type="project" value="UniProtKB-KW"/>
</dbReference>
<proteinExistence type="predicted"/>
<dbReference type="InterPro" id="IPR051310">
    <property type="entry name" value="MCP_chemotaxis"/>
</dbReference>
<dbReference type="PRINTS" id="PR00260">
    <property type="entry name" value="CHEMTRNSDUCR"/>
</dbReference>
<gene>
    <name evidence="4" type="ORF">SDC9_75511</name>
</gene>
<reference evidence="4" key="1">
    <citation type="submission" date="2019-08" db="EMBL/GenBank/DDBJ databases">
        <authorList>
            <person name="Kucharzyk K."/>
            <person name="Murdoch R.W."/>
            <person name="Higgins S."/>
            <person name="Loffler F."/>
        </authorList>
    </citation>
    <scope>NUCLEOTIDE SEQUENCE</scope>
</reference>
<dbReference type="Gene3D" id="1.10.287.950">
    <property type="entry name" value="Methyl-accepting chemotaxis protein"/>
    <property type="match status" value="1"/>
</dbReference>
<dbReference type="EMBL" id="VSSQ01005394">
    <property type="protein sequence ID" value="MPM28973.1"/>
    <property type="molecule type" value="Genomic_DNA"/>
</dbReference>
<dbReference type="AlphaFoldDB" id="A0A644YR81"/>
<dbReference type="PANTHER" id="PTHR43531">
    <property type="entry name" value="PROTEIN ICFG"/>
    <property type="match status" value="1"/>
</dbReference>
<sequence>MEAARAGQHGRGFAVVAQEVRTLAARSAQAAGETTELIERSVRKSEAGKRVAGEAAKALEEIVNGVEQTAALVDAIAAASQAQAAGIAQVKQGVTQVSQVVQATAATSEECAAASEELSGQSAQLKELISFFRIRSVGAPDQSAGGETEAPELIPAQAEKEEAEEPAMTEASGTKAHIALEEGEMGKY</sequence>